<sequence length="922" mass="97565">MVDYSKWDKLSVTSSEDENMDTMVLDEYPDRACCCDECTQQDGAVNLAQGPMPLGMGALSNVTASAMVDAAIRFSASAGISPAALASGAGSDRGNERAGAGAQKQQHVLSPAGVGVSSATSVTAISEQAIMKQSPKKPSGAPSEATPGPGAEAEPAPARSEHSGIGKDTDHVDDNALDATQASAYQAHDLDSSPAAQAHAQAASRSATGKRSASMAMAEANAPASASNPATRSTFSPGTTPAPAVAFHALGSSYAAQRKTVSGRRASKAALGTNEIKKKASLSAAQKRRVGHAGDEGSTLVGSGSNGTAGHNTMKLSEMFSTKHAVPPPLLSSQGAGLETALQSGTYSAEVLELKAQALDLTASVDARSSAIEHRLAQSDELRGYTEEVRELAAQARDLTAQARGLIEARDLTAKACALVEVGGGVSGDEPADVTCDGDDAAATPSRASMDASGANVGGVVVSSPVPYIKRKQAHFVKLDERDDGEGLDSKFFGHPSTHIPVCAPDGRMSVWGIPSPANPHHDFSRKLRQLRTHGMYSSAPGKLAAPEVQYVRHLIESKTKQLTETHAVAAASGLASADFILRVSLCDVEPELFRVVKVSGNTTLSALQDKILCPVLGWTRNLHGYVFVSQQDGAVYGPKNAAYDDLMFMDQYGWESIDDSKVRLYDVLCAEKHVLHYVHDLEEGWWHRIMVQQIRAPSESTGDVVVVEGANACPPEEGRGMAHVNARGSVGFASALNTGALDCLAAGEAWNVHKDVFDPYDFTFEQVDMRLSEALAAPASVRYGSKRIFYRDDMLAAVMQAVLVPASNALQAASRSHMLHLLKDSSLSRCETPVLQVGHENHVLVTQPLWKDELDGPWVTEVVNKGRDSKRSALCNWCGNPNGLHLCGGCSRQRFCGRECQEDAWVAGHHSECRQEQPSNQ</sequence>
<organism evidence="8 9">
    <name type="scientific">Porphyridium purpureum</name>
    <name type="common">Red alga</name>
    <name type="synonym">Porphyridium cruentum</name>
    <dbReference type="NCBI Taxonomy" id="35688"/>
    <lineage>
        <taxon>Eukaryota</taxon>
        <taxon>Rhodophyta</taxon>
        <taxon>Bangiophyceae</taxon>
        <taxon>Porphyridiales</taxon>
        <taxon>Porphyridiaceae</taxon>
        <taxon>Porphyridium</taxon>
    </lineage>
</organism>
<dbReference type="InterPro" id="IPR002893">
    <property type="entry name" value="Znf_MYND"/>
</dbReference>
<evidence type="ECO:0000256" key="4">
    <source>
        <dbReference type="PROSITE-ProRule" id="PRU00134"/>
    </source>
</evidence>
<feature type="region of interest" description="Disordered" evidence="6">
    <location>
        <begin position="83"/>
        <end position="113"/>
    </location>
</feature>
<feature type="compositionally biased region" description="Low complexity" evidence="6">
    <location>
        <begin position="138"/>
        <end position="158"/>
    </location>
</feature>
<evidence type="ECO:0000256" key="2">
    <source>
        <dbReference type="ARBA" id="ARBA00022771"/>
    </source>
</evidence>
<dbReference type="OrthoDB" id="432970at2759"/>
<dbReference type="PROSITE" id="PS50865">
    <property type="entry name" value="ZF_MYND_2"/>
    <property type="match status" value="1"/>
</dbReference>
<dbReference type="SUPFAM" id="SSF159941">
    <property type="entry name" value="MM3350-like"/>
    <property type="match status" value="1"/>
</dbReference>
<evidence type="ECO:0000256" key="1">
    <source>
        <dbReference type="ARBA" id="ARBA00022723"/>
    </source>
</evidence>
<dbReference type="Proteomes" id="UP000324585">
    <property type="component" value="Unassembled WGS sequence"/>
</dbReference>
<feature type="region of interest" description="Disordered" evidence="6">
    <location>
        <begin position="128"/>
        <end position="173"/>
    </location>
</feature>
<feature type="region of interest" description="Disordered" evidence="6">
    <location>
        <begin position="278"/>
        <end position="312"/>
    </location>
</feature>
<dbReference type="EMBL" id="VRMN01000016">
    <property type="protein sequence ID" value="KAA8491134.1"/>
    <property type="molecule type" value="Genomic_DNA"/>
</dbReference>
<dbReference type="Pfam" id="PF07929">
    <property type="entry name" value="PRiA4_ORF3"/>
    <property type="match status" value="1"/>
</dbReference>
<reference evidence="9" key="1">
    <citation type="journal article" date="2019" name="Nat. Commun.">
        <title>Expansion of phycobilisome linker gene families in mesophilic red algae.</title>
        <authorList>
            <person name="Lee J."/>
            <person name="Kim D."/>
            <person name="Bhattacharya D."/>
            <person name="Yoon H.S."/>
        </authorList>
    </citation>
    <scope>NUCLEOTIDE SEQUENCE [LARGE SCALE GENOMIC DNA]</scope>
    <source>
        <strain evidence="9">CCMP 1328</strain>
    </source>
</reference>
<dbReference type="SUPFAM" id="SSF144232">
    <property type="entry name" value="HIT/MYND zinc finger-like"/>
    <property type="match status" value="1"/>
</dbReference>
<comment type="caution">
    <text evidence="8">The sequence shown here is derived from an EMBL/GenBank/DDBJ whole genome shotgun (WGS) entry which is preliminary data.</text>
</comment>
<dbReference type="Gene3D" id="3.10.290.30">
    <property type="entry name" value="MM3350-like"/>
    <property type="match status" value="1"/>
</dbReference>
<feature type="compositionally biased region" description="Polar residues" evidence="6">
    <location>
        <begin position="300"/>
        <end position="312"/>
    </location>
</feature>
<dbReference type="Gene3D" id="6.10.140.2220">
    <property type="match status" value="1"/>
</dbReference>
<feature type="region of interest" description="Disordered" evidence="6">
    <location>
        <begin position="189"/>
        <end position="239"/>
    </location>
</feature>
<proteinExistence type="predicted"/>
<feature type="coiled-coil region" evidence="5">
    <location>
        <begin position="382"/>
        <end position="409"/>
    </location>
</feature>
<dbReference type="Pfam" id="PF01753">
    <property type="entry name" value="zf-MYND"/>
    <property type="match status" value="1"/>
</dbReference>
<dbReference type="InterPro" id="IPR024047">
    <property type="entry name" value="MM3350-like_sf"/>
</dbReference>
<keyword evidence="1" id="KW-0479">Metal-binding</keyword>
<evidence type="ECO:0000313" key="9">
    <source>
        <dbReference type="Proteomes" id="UP000324585"/>
    </source>
</evidence>
<feature type="compositionally biased region" description="Basic and acidic residues" evidence="6">
    <location>
        <begin position="159"/>
        <end position="173"/>
    </location>
</feature>
<dbReference type="PROSITE" id="PS01360">
    <property type="entry name" value="ZF_MYND_1"/>
    <property type="match status" value="1"/>
</dbReference>
<name>A0A5J4YK49_PORPP</name>
<dbReference type="AlphaFoldDB" id="A0A5J4YK49"/>
<feature type="compositionally biased region" description="Low complexity" evidence="6">
    <location>
        <begin position="192"/>
        <end position="234"/>
    </location>
</feature>
<feature type="domain" description="MYND-type" evidence="7">
    <location>
        <begin position="876"/>
        <end position="914"/>
    </location>
</feature>
<evidence type="ECO:0000259" key="7">
    <source>
        <dbReference type="PROSITE" id="PS50865"/>
    </source>
</evidence>
<evidence type="ECO:0000313" key="8">
    <source>
        <dbReference type="EMBL" id="KAA8491134.1"/>
    </source>
</evidence>
<keyword evidence="2 4" id="KW-0863">Zinc-finger</keyword>
<evidence type="ECO:0000256" key="6">
    <source>
        <dbReference type="SAM" id="MobiDB-lite"/>
    </source>
</evidence>
<evidence type="ECO:0000256" key="5">
    <source>
        <dbReference type="SAM" id="Coils"/>
    </source>
</evidence>
<evidence type="ECO:0000256" key="3">
    <source>
        <dbReference type="ARBA" id="ARBA00022833"/>
    </source>
</evidence>
<dbReference type="PANTHER" id="PTHR41878:SF1">
    <property type="entry name" value="TNPR PROTEIN"/>
    <property type="match status" value="1"/>
</dbReference>
<dbReference type="PANTHER" id="PTHR41878">
    <property type="entry name" value="LEXA REPRESSOR-RELATED"/>
    <property type="match status" value="1"/>
</dbReference>
<keyword evidence="9" id="KW-1185">Reference proteome</keyword>
<keyword evidence="3" id="KW-0862">Zinc</keyword>
<accession>A0A5J4YK49</accession>
<protein>
    <recommendedName>
        <fullName evidence="7">MYND-type domain-containing protein</fullName>
    </recommendedName>
</protein>
<gene>
    <name evidence="8" type="ORF">FVE85_4551</name>
</gene>
<dbReference type="GO" id="GO:0008270">
    <property type="term" value="F:zinc ion binding"/>
    <property type="evidence" value="ECO:0007669"/>
    <property type="project" value="UniProtKB-KW"/>
</dbReference>
<keyword evidence="5" id="KW-0175">Coiled coil</keyword>
<dbReference type="InterPro" id="IPR012912">
    <property type="entry name" value="Plasmid_pRiA4b_Orf3-like"/>
</dbReference>